<dbReference type="OrthoDB" id="8061355at2759"/>
<protein>
    <recommendedName>
        <fullName evidence="11">ABC transporter domain-containing protein</fullName>
    </recommendedName>
</protein>
<dbReference type="Pfam" id="PF12698">
    <property type="entry name" value="ABC2_membrane_3"/>
    <property type="match status" value="2"/>
</dbReference>
<feature type="transmembrane region" description="Helical" evidence="10">
    <location>
        <begin position="421"/>
        <end position="439"/>
    </location>
</feature>
<feature type="transmembrane region" description="Helical" evidence="10">
    <location>
        <begin position="285"/>
        <end position="308"/>
    </location>
</feature>
<dbReference type="RefSeq" id="XP_038048297.1">
    <property type="nucleotide sequence ID" value="XM_038192369.1"/>
</dbReference>
<dbReference type="PROSITE" id="PS00211">
    <property type="entry name" value="ABC_TRANSPORTER_1"/>
    <property type="match status" value="1"/>
</dbReference>
<keyword evidence="6" id="KW-0067">ATP-binding</keyword>
<comment type="subcellular location">
    <subcellularLocation>
        <location evidence="1">Membrane</location>
        <topology evidence="1">Multi-pass membrane protein</topology>
    </subcellularLocation>
</comment>
<dbReference type="Pfam" id="PF00005">
    <property type="entry name" value="ABC_tran"/>
    <property type="match status" value="2"/>
</dbReference>
<keyword evidence="8 10" id="KW-0472">Membrane</keyword>
<evidence type="ECO:0000313" key="12">
    <source>
        <dbReference type="EnsemblMetazoa" id="XP_038048297.1"/>
    </source>
</evidence>
<keyword evidence="3" id="KW-0813">Transport</keyword>
<feature type="transmembrane region" description="Helical" evidence="10">
    <location>
        <begin position="348"/>
        <end position="369"/>
    </location>
</feature>
<feature type="transmembrane region" description="Helical" evidence="10">
    <location>
        <begin position="1214"/>
        <end position="1236"/>
    </location>
</feature>
<evidence type="ECO:0000313" key="13">
    <source>
        <dbReference type="Proteomes" id="UP000887568"/>
    </source>
</evidence>
<dbReference type="InterPro" id="IPR013525">
    <property type="entry name" value="ABC2_TM"/>
</dbReference>
<feature type="transmembrane region" description="Helical" evidence="10">
    <location>
        <begin position="899"/>
        <end position="920"/>
    </location>
</feature>
<dbReference type="GO" id="GO:0016020">
    <property type="term" value="C:membrane"/>
    <property type="evidence" value="ECO:0007669"/>
    <property type="project" value="UniProtKB-SubCell"/>
</dbReference>
<evidence type="ECO:0000256" key="9">
    <source>
        <dbReference type="SAM" id="MobiDB-lite"/>
    </source>
</evidence>
<feature type="domain" description="ABC transporter" evidence="11">
    <location>
        <begin position="501"/>
        <end position="738"/>
    </location>
</feature>
<dbReference type="GeneID" id="119722321"/>
<keyword evidence="7 10" id="KW-1133">Transmembrane helix</keyword>
<dbReference type="GO" id="GO:0005319">
    <property type="term" value="F:lipid transporter activity"/>
    <property type="evidence" value="ECO:0007669"/>
    <property type="project" value="TreeGrafter"/>
</dbReference>
<dbReference type="PANTHER" id="PTHR19229">
    <property type="entry name" value="ATP-BINDING CASSETTE TRANSPORTER SUBFAMILY A ABCA"/>
    <property type="match status" value="1"/>
</dbReference>
<evidence type="ECO:0000256" key="7">
    <source>
        <dbReference type="ARBA" id="ARBA00022989"/>
    </source>
</evidence>
<evidence type="ECO:0000256" key="3">
    <source>
        <dbReference type="ARBA" id="ARBA00022448"/>
    </source>
</evidence>
<feature type="transmembrane region" description="Helical" evidence="10">
    <location>
        <begin position="1120"/>
        <end position="1139"/>
    </location>
</feature>
<proteinExistence type="inferred from homology"/>
<feature type="transmembrane region" description="Helical" evidence="10">
    <location>
        <begin position="1257"/>
        <end position="1280"/>
    </location>
</feature>
<dbReference type="Proteomes" id="UP000887568">
    <property type="component" value="Unplaced"/>
</dbReference>
<dbReference type="InterPro" id="IPR056264">
    <property type="entry name" value="R2_ABCA1-4-like"/>
</dbReference>
<sequence>MAASFWRQTYYLLYRNFLIKIRSGQMLFQEFFVPILIVATIAIVNLTNKPRIYEAVPYNNFQNYPMLDANGSVQMFKPNASKPWAFTPNNTDTLEVMDRIKSALGDDAPSQFVSFADEASMAAAYQTQGTPPFTIGVVFGADFPQNLEVAIRMPFEQMPPTGSDSRFASQASCRASYGEPPGLVNYNCPANGYLFSGFAVLQTVLQNVVSSMQTNQSLPLPEVSVRMFPKDRFVQASAFPRLFSTIYYVLMYSIFVATLLSSIVYEKEKKIKETMLMMGMSSGPFWLAWFITYCVIMVVVALVVTLLSKYAIQNVSNGNFLIIFLIMFLYGMTIICLSFMLTPFFNKATVAGALGTLFTLALSLVYIPLGLISGIDTVFKWLLSFFSPIAFALAIDQAILLDEGGPGIQFDNIVVDGFPPYVAMLAIDCVLYLLLAFYFDNVIPGTYGQRKPLWFCCMPSYWGSSSGGGQADVEGLLDLEAVEDLPDVEKVHQEMKDRAGIRIHNLSKTFKGGRKKPDVLAVKGMSLDVYEGQITCLLGHNGAGKTTLINTLTGLITADSGQATICGYSIRDPIQMQKIRSMMGVCPQDNTIIEALSAKEQLTVYAGMKGVPPERLDAEVTKILQLTMLEESANTKSKDLSGGQKRKLCVGLALIGDPKILFLDEPSSGMDPYSRRQLWNLLKNQRQGRIMVLTTHFMDEADILADWKAVMSKGSLRCYGSSLFLKNRFGIGYHLGMVVEQDVDVDSITELITAQIPNGEVSRSHGMELAYTLPLQASNKFPDLFQALENTSKESGETVAKQLGIQSYGVSMTTLEEVFLKLNDEEAEDKVEEGDQNATDTTPITGNAGANYNTAGDTIESMSLNVEHLITGPLQPNSYQMRGLCTLLFKQMLRDPATYVTRLVFPIIYITLSVVLATTINFGTGQVQDPTSLTLDPGMYLQTDPPSSLPSLSPLLYQDNVASGGDIQLLLDQLKRMGLQYTSIPDMSNMSAVAPHSMATVVNSLETNGNADFLALYNDTAQHSLPILLNVLNKALVAVAADTLVNLTVANHPFPSRASSYGFNSGFFLYLFLAMAFSFVPIGYTTNIVKEKQEKVRTQLRVSGVTTANYWGSHLLIDTFQMYFISVCSFIVILAVSAATGGSSLSTGGGIFMYIVFMLIFSPLLVVFSYCVAFLFEDYKTCQSTAQFIFFYVAILLAVPTIVLDFTGNPVPAGALHLIFTILFPPCSIFGTLYYIDKIYQVALVTQTLDQLSFGDYFAFDKVVVPSLICLLIALVLVFFELRFLEIFSTGGNLRDTFICSQGKVGSVVPNNDHIPDEDSDVKAEREKVQTIFSQREHPEKCAVAAAGIRKEFQKRSGGCCSKEKASPINVAVRNLTLSVNEGEVFGLLGPNGAGKTTSMNVIAADTKATRGQIQISGYDITSSLSDAFHCMGFCPQHDPLYENITMREHIEMYGLLKGIQPKDVGPIADHYMAALKISEHADKKSQKLSGGTKRKLCFALSMLGRPKIVLMDEPSTGMDPSSKRFVWNTIISSFRDDRGAILTTHSMEEADAVCSRVGIMVSGQLKCLGTTQHLKGKYGGGYVLEVKLNPGPAYYSMDHTSGRATQLLDDMLAALDVTIKEVFPSAEVTETFGERVAYRVPSDAAISLSTVFATLEEGKETLHIEEYSFSQATLEQVFIQFAKMQRSDEEEADANPSLQRMLSGLSVREAGQVNHAVTLSTEEV</sequence>
<feature type="transmembrane region" description="Helical" evidence="10">
    <location>
        <begin position="245"/>
        <end position="265"/>
    </location>
</feature>
<evidence type="ECO:0000256" key="1">
    <source>
        <dbReference type="ARBA" id="ARBA00004141"/>
    </source>
</evidence>
<evidence type="ECO:0000256" key="2">
    <source>
        <dbReference type="ARBA" id="ARBA00008869"/>
    </source>
</evidence>
<feature type="transmembrane region" description="Helical" evidence="10">
    <location>
        <begin position="1151"/>
        <end position="1176"/>
    </location>
</feature>
<dbReference type="FunFam" id="3.40.50.300:FF:000933">
    <property type="entry name" value="ABC transporter A family member 7"/>
    <property type="match status" value="1"/>
</dbReference>
<comment type="similarity">
    <text evidence="2">Belongs to the ABC transporter superfamily. ABCA family.</text>
</comment>
<keyword evidence="13" id="KW-1185">Reference proteome</keyword>
<dbReference type="InterPro" id="IPR026082">
    <property type="entry name" value="ABCA"/>
</dbReference>
<dbReference type="FunFam" id="3.40.50.300:FF:000335">
    <property type="entry name" value="ATP binding cassette subfamily A member 5"/>
    <property type="match status" value="1"/>
</dbReference>
<name>A0A913Z974_PATMI</name>
<dbReference type="InterPro" id="IPR003439">
    <property type="entry name" value="ABC_transporter-like_ATP-bd"/>
</dbReference>
<dbReference type="GO" id="GO:0140359">
    <property type="term" value="F:ABC-type transporter activity"/>
    <property type="evidence" value="ECO:0007669"/>
    <property type="project" value="InterPro"/>
</dbReference>
<feature type="transmembrane region" description="Helical" evidence="10">
    <location>
        <begin position="1067"/>
        <end position="1089"/>
    </location>
</feature>
<organism evidence="12 13">
    <name type="scientific">Patiria miniata</name>
    <name type="common">Bat star</name>
    <name type="synonym">Asterina miniata</name>
    <dbReference type="NCBI Taxonomy" id="46514"/>
    <lineage>
        <taxon>Eukaryota</taxon>
        <taxon>Metazoa</taxon>
        <taxon>Echinodermata</taxon>
        <taxon>Eleutherozoa</taxon>
        <taxon>Asterozoa</taxon>
        <taxon>Asteroidea</taxon>
        <taxon>Valvatacea</taxon>
        <taxon>Valvatida</taxon>
        <taxon>Asterinidae</taxon>
        <taxon>Patiria</taxon>
    </lineage>
</organism>
<evidence type="ECO:0000259" key="11">
    <source>
        <dbReference type="PROSITE" id="PS50893"/>
    </source>
</evidence>
<feature type="transmembrane region" description="Helical" evidence="10">
    <location>
        <begin position="320"/>
        <end position="342"/>
    </location>
</feature>
<evidence type="ECO:0000256" key="10">
    <source>
        <dbReference type="SAM" id="Phobius"/>
    </source>
</evidence>
<feature type="region of interest" description="Disordered" evidence="9">
    <location>
        <begin position="830"/>
        <end position="850"/>
    </location>
</feature>
<dbReference type="SUPFAM" id="SSF52540">
    <property type="entry name" value="P-loop containing nucleoside triphosphate hydrolases"/>
    <property type="match status" value="2"/>
</dbReference>
<evidence type="ECO:0000256" key="8">
    <source>
        <dbReference type="ARBA" id="ARBA00023136"/>
    </source>
</evidence>
<keyword evidence="4 10" id="KW-0812">Transmembrane</keyword>
<reference evidence="12" key="1">
    <citation type="submission" date="2022-11" db="UniProtKB">
        <authorList>
            <consortium name="EnsemblMetazoa"/>
        </authorList>
    </citation>
    <scope>IDENTIFICATION</scope>
</reference>
<keyword evidence="5" id="KW-0547">Nucleotide-binding</keyword>
<dbReference type="PANTHER" id="PTHR19229:SF209">
    <property type="entry name" value="ATP-BINDING CASSETTE SUB-FAMILY A MEMBER 5 ISOFORM X1"/>
    <property type="match status" value="1"/>
</dbReference>
<feature type="transmembrane region" description="Helical" evidence="10">
    <location>
        <begin position="1188"/>
        <end position="1208"/>
    </location>
</feature>
<dbReference type="InterPro" id="IPR017871">
    <property type="entry name" value="ABC_transporter-like_CS"/>
</dbReference>
<evidence type="ECO:0000256" key="5">
    <source>
        <dbReference type="ARBA" id="ARBA00022741"/>
    </source>
</evidence>
<dbReference type="SMART" id="SM00382">
    <property type="entry name" value="AAA"/>
    <property type="match status" value="2"/>
</dbReference>
<dbReference type="Pfam" id="PF23321">
    <property type="entry name" value="R1_ABCA1"/>
    <property type="match status" value="1"/>
</dbReference>
<evidence type="ECO:0000256" key="4">
    <source>
        <dbReference type="ARBA" id="ARBA00022692"/>
    </source>
</evidence>
<dbReference type="PROSITE" id="PS50893">
    <property type="entry name" value="ABC_TRANSPORTER_2"/>
    <property type="match status" value="2"/>
</dbReference>
<evidence type="ECO:0000256" key="6">
    <source>
        <dbReference type="ARBA" id="ARBA00022840"/>
    </source>
</evidence>
<accession>A0A913Z974</accession>
<dbReference type="EnsemblMetazoa" id="XM_038192369.1">
    <property type="protein sequence ID" value="XP_038048297.1"/>
    <property type="gene ID" value="LOC119722321"/>
</dbReference>
<dbReference type="GO" id="GO:0005524">
    <property type="term" value="F:ATP binding"/>
    <property type="evidence" value="ECO:0007669"/>
    <property type="project" value="UniProtKB-KW"/>
</dbReference>
<feature type="compositionally biased region" description="Polar residues" evidence="9">
    <location>
        <begin position="836"/>
        <end position="850"/>
    </location>
</feature>
<dbReference type="InterPro" id="IPR003593">
    <property type="entry name" value="AAA+_ATPase"/>
</dbReference>
<feature type="transmembrane region" description="Helical" evidence="10">
    <location>
        <begin position="26"/>
        <end position="46"/>
    </location>
</feature>
<dbReference type="GO" id="GO:0016887">
    <property type="term" value="F:ATP hydrolysis activity"/>
    <property type="evidence" value="ECO:0007669"/>
    <property type="project" value="InterPro"/>
</dbReference>
<dbReference type="CDD" id="cd03263">
    <property type="entry name" value="ABC_subfamily_A"/>
    <property type="match status" value="2"/>
</dbReference>
<dbReference type="Gene3D" id="3.40.50.300">
    <property type="entry name" value="P-loop containing nucleotide triphosphate hydrolases"/>
    <property type="match status" value="2"/>
</dbReference>
<feature type="domain" description="ABC transporter" evidence="11">
    <location>
        <begin position="1349"/>
        <end position="1588"/>
    </location>
</feature>
<feature type="transmembrane region" description="Helical" evidence="10">
    <location>
        <begin position="381"/>
        <end position="401"/>
    </location>
</feature>
<dbReference type="OMA" id="LCKEQEM"/>
<dbReference type="InterPro" id="IPR027417">
    <property type="entry name" value="P-loop_NTPase"/>
</dbReference>